<keyword evidence="4" id="KW-0804">Transcription</keyword>
<organism evidence="6 7">
    <name type="scientific">Desulfovibrio intestinalis</name>
    <dbReference type="NCBI Taxonomy" id="58621"/>
    <lineage>
        <taxon>Bacteria</taxon>
        <taxon>Pseudomonadati</taxon>
        <taxon>Thermodesulfobacteriota</taxon>
        <taxon>Desulfovibrionia</taxon>
        <taxon>Desulfovibrionales</taxon>
        <taxon>Desulfovibrionaceae</taxon>
        <taxon>Desulfovibrio</taxon>
    </lineage>
</organism>
<dbReference type="GO" id="GO:0003700">
    <property type="term" value="F:DNA-binding transcription factor activity"/>
    <property type="evidence" value="ECO:0007669"/>
    <property type="project" value="InterPro"/>
</dbReference>
<evidence type="ECO:0000256" key="4">
    <source>
        <dbReference type="ARBA" id="ARBA00023163"/>
    </source>
</evidence>
<evidence type="ECO:0000313" key="7">
    <source>
        <dbReference type="Proteomes" id="UP000539075"/>
    </source>
</evidence>
<keyword evidence="7" id="KW-1185">Reference proteome</keyword>
<dbReference type="InterPro" id="IPR000847">
    <property type="entry name" value="LysR_HTH_N"/>
</dbReference>
<sequence>MNLNQLRYAKAVTDTGSFTLAAEQCYVTQPTLSNGIAQLEQEFGDKIFKRTTRTVSLTPFGEHIMPFIEHSLSANDELIRETRNFVSPARTAVRVGTSPLVNTGWMAPMLEKFRERQPEVEVILHEQNMADLYRMLDEGLLDIVFGVADTSKATWKTAFLYREPLYFIPRGANYPDGEGTVVFEEISGETFVMVPNVCGLAKTTRSLFRSHRKKLNEYSGEALSYQVLEQWASLGLGAAILPKSKLVPSERKAYALTDKSGNELFIDFEAVWLASGEHTPHQQEYISFLKEYCAIYSPDE</sequence>
<dbReference type="EMBL" id="JACHGO010000001">
    <property type="protein sequence ID" value="MBB5142144.1"/>
    <property type="molecule type" value="Genomic_DNA"/>
</dbReference>
<dbReference type="PROSITE" id="PS50931">
    <property type="entry name" value="HTH_LYSR"/>
    <property type="match status" value="1"/>
</dbReference>
<accession>A0A7W8FCY9</accession>
<dbReference type="InterPro" id="IPR036390">
    <property type="entry name" value="WH_DNA-bd_sf"/>
</dbReference>
<dbReference type="Proteomes" id="UP000539075">
    <property type="component" value="Unassembled WGS sequence"/>
</dbReference>
<dbReference type="Pfam" id="PF00126">
    <property type="entry name" value="HTH_1"/>
    <property type="match status" value="1"/>
</dbReference>
<keyword evidence="2" id="KW-0805">Transcription regulation</keyword>
<proteinExistence type="inferred from homology"/>
<dbReference type="InterPro" id="IPR050950">
    <property type="entry name" value="HTH-type_LysR_regulators"/>
</dbReference>
<feature type="domain" description="HTH lysR-type" evidence="5">
    <location>
        <begin position="1"/>
        <end position="58"/>
    </location>
</feature>
<dbReference type="FunFam" id="1.10.10.10:FF:000001">
    <property type="entry name" value="LysR family transcriptional regulator"/>
    <property type="match status" value="1"/>
</dbReference>
<dbReference type="SUPFAM" id="SSF46785">
    <property type="entry name" value="Winged helix' DNA-binding domain"/>
    <property type="match status" value="1"/>
</dbReference>
<dbReference type="Gene3D" id="1.10.10.10">
    <property type="entry name" value="Winged helix-like DNA-binding domain superfamily/Winged helix DNA-binding domain"/>
    <property type="match status" value="1"/>
</dbReference>
<comment type="caution">
    <text evidence="6">The sequence shown here is derived from an EMBL/GenBank/DDBJ whole genome shotgun (WGS) entry which is preliminary data.</text>
</comment>
<evidence type="ECO:0000259" key="5">
    <source>
        <dbReference type="PROSITE" id="PS50931"/>
    </source>
</evidence>
<dbReference type="PRINTS" id="PR00039">
    <property type="entry name" value="HTHLYSR"/>
</dbReference>
<evidence type="ECO:0000313" key="6">
    <source>
        <dbReference type="EMBL" id="MBB5142144.1"/>
    </source>
</evidence>
<protein>
    <submittedName>
        <fullName evidence="6">DNA-binding transcriptional LysR family regulator</fullName>
    </submittedName>
</protein>
<dbReference type="PANTHER" id="PTHR30419">
    <property type="entry name" value="HTH-TYPE TRANSCRIPTIONAL REGULATOR YBHD"/>
    <property type="match status" value="1"/>
</dbReference>
<evidence type="ECO:0000256" key="2">
    <source>
        <dbReference type="ARBA" id="ARBA00023015"/>
    </source>
</evidence>
<dbReference type="Pfam" id="PF03466">
    <property type="entry name" value="LysR_substrate"/>
    <property type="match status" value="1"/>
</dbReference>
<name>A0A7W8FCY9_9BACT</name>
<comment type="similarity">
    <text evidence="1">Belongs to the LysR transcriptional regulatory family.</text>
</comment>
<evidence type="ECO:0000256" key="1">
    <source>
        <dbReference type="ARBA" id="ARBA00009437"/>
    </source>
</evidence>
<dbReference type="GO" id="GO:0003677">
    <property type="term" value="F:DNA binding"/>
    <property type="evidence" value="ECO:0007669"/>
    <property type="project" value="UniProtKB-KW"/>
</dbReference>
<dbReference type="RefSeq" id="WP_183717389.1">
    <property type="nucleotide sequence ID" value="NZ_JACHGO010000001.1"/>
</dbReference>
<dbReference type="InterPro" id="IPR005119">
    <property type="entry name" value="LysR_subst-bd"/>
</dbReference>
<evidence type="ECO:0000256" key="3">
    <source>
        <dbReference type="ARBA" id="ARBA00023125"/>
    </source>
</evidence>
<gene>
    <name evidence="6" type="ORF">HNQ38_000207</name>
</gene>
<dbReference type="SUPFAM" id="SSF53850">
    <property type="entry name" value="Periplasmic binding protein-like II"/>
    <property type="match status" value="1"/>
</dbReference>
<dbReference type="CDD" id="cd05466">
    <property type="entry name" value="PBP2_LTTR_substrate"/>
    <property type="match status" value="1"/>
</dbReference>
<keyword evidence="3 6" id="KW-0238">DNA-binding</keyword>
<dbReference type="InterPro" id="IPR036388">
    <property type="entry name" value="WH-like_DNA-bd_sf"/>
</dbReference>
<reference evidence="6 7" key="1">
    <citation type="submission" date="2020-08" db="EMBL/GenBank/DDBJ databases">
        <title>Genomic Encyclopedia of Type Strains, Phase IV (KMG-IV): sequencing the most valuable type-strain genomes for metagenomic binning, comparative biology and taxonomic classification.</title>
        <authorList>
            <person name="Goeker M."/>
        </authorList>
    </citation>
    <scope>NUCLEOTIDE SEQUENCE [LARGE SCALE GENOMIC DNA]</scope>
    <source>
        <strain evidence="6 7">DSM 11275</strain>
    </source>
</reference>
<dbReference type="Gene3D" id="3.40.190.10">
    <property type="entry name" value="Periplasmic binding protein-like II"/>
    <property type="match status" value="2"/>
</dbReference>
<dbReference type="AlphaFoldDB" id="A0A7W8FCY9"/>
<dbReference type="GO" id="GO:0005829">
    <property type="term" value="C:cytosol"/>
    <property type="evidence" value="ECO:0007669"/>
    <property type="project" value="TreeGrafter"/>
</dbReference>